<gene>
    <name evidence="2" type="ORF">Ql52_gp015</name>
</gene>
<name>A0AA96T7L5_9CAUD</name>
<keyword evidence="3" id="KW-1185">Reference proteome</keyword>
<accession>A0AA96T7L5</accession>
<evidence type="ECO:0000256" key="1">
    <source>
        <dbReference type="SAM" id="MobiDB-lite"/>
    </source>
</evidence>
<evidence type="ECO:0000313" key="2">
    <source>
        <dbReference type="EMBL" id="WNV48151.1"/>
    </source>
</evidence>
<organism evidence="2 3">
    <name type="scientific">Caulobacter phage Quill_5.2</name>
    <dbReference type="NCBI Taxonomy" id="3075108"/>
    <lineage>
        <taxon>Viruses</taxon>
        <taxon>Duplodnaviria</taxon>
        <taxon>Heunggongvirae</taxon>
        <taxon>Uroviricota</taxon>
        <taxon>Caudoviricetes</taxon>
        <taxon>Autographivirales</taxon>
        <taxon>Autonotataviridae</taxon>
        <taxon>Lullwatervirus</taxon>
        <taxon>Lullwatervirus quill52</taxon>
    </lineage>
</organism>
<evidence type="ECO:0000313" key="3">
    <source>
        <dbReference type="Proteomes" id="UP001301924"/>
    </source>
</evidence>
<sequence length="55" mass="6105">MCHRMADVFPAADFARLRASQMDAAAKAKESARERKAHNDRVIANMRTMRGASNA</sequence>
<dbReference type="EMBL" id="OR260090">
    <property type="protein sequence ID" value="WNV48151.1"/>
    <property type="molecule type" value="Genomic_DNA"/>
</dbReference>
<feature type="compositionally biased region" description="Basic and acidic residues" evidence="1">
    <location>
        <begin position="26"/>
        <end position="41"/>
    </location>
</feature>
<proteinExistence type="predicted"/>
<protein>
    <submittedName>
        <fullName evidence="2">Uncharacterized protein</fullName>
    </submittedName>
</protein>
<dbReference type="Proteomes" id="UP001301924">
    <property type="component" value="Segment"/>
</dbReference>
<reference evidence="3" key="1">
    <citation type="journal article" date="2024" name="Viruses">
        <title>New Genera and Species of Caulobacter and Brevundimonas Bacteriophages Provide Insights into Phage Genome Evolution.</title>
        <authorList>
            <person name="Ely B."/>
            <person name="Hils M."/>
            <person name="Clarke A."/>
            <person name="Albert M."/>
            <person name="Holness N."/>
            <person name="Lenski J."/>
            <person name="Mohammadi T."/>
        </authorList>
    </citation>
    <scope>NUCLEOTIDE SEQUENCE [LARGE SCALE GENOMIC DNA]</scope>
</reference>
<feature type="region of interest" description="Disordered" evidence="1">
    <location>
        <begin position="25"/>
        <end position="55"/>
    </location>
</feature>